<gene>
    <name evidence="1" type="ORF">JAAARDRAFT_200314</name>
</gene>
<dbReference type="InParanoid" id="A0A067PGC9"/>
<dbReference type="HOGENOM" id="CLU_1678170_0_0_1"/>
<evidence type="ECO:0000313" key="2">
    <source>
        <dbReference type="Proteomes" id="UP000027265"/>
    </source>
</evidence>
<dbReference type="Proteomes" id="UP000027265">
    <property type="component" value="Unassembled WGS sequence"/>
</dbReference>
<keyword evidence="2" id="KW-1185">Reference proteome</keyword>
<accession>A0A067PGC9</accession>
<reference evidence="2" key="1">
    <citation type="journal article" date="2014" name="Proc. Natl. Acad. Sci. U.S.A.">
        <title>Extensive sampling of basidiomycete genomes demonstrates inadequacy of the white-rot/brown-rot paradigm for wood decay fungi.</title>
        <authorList>
            <person name="Riley R."/>
            <person name="Salamov A.A."/>
            <person name="Brown D.W."/>
            <person name="Nagy L.G."/>
            <person name="Floudas D."/>
            <person name="Held B.W."/>
            <person name="Levasseur A."/>
            <person name="Lombard V."/>
            <person name="Morin E."/>
            <person name="Otillar R."/>
            <person name="Lindquist E.A."/>
            <person name="Sun H."/>
            <person name="LaButti K.M."/>
            <person name="Schmutz J."/>
            <person name="Jabbour D."/>
            <person name="Luo H."/>
            <person name="Baker S.E."/>
            <person name="Pisabarro A.G."/>
            <person name="Walton J.D."/>
            <person name="Blanchette R.A."/>
            <person name="Henrissat B."/>
            <person name="Martin F."/>
            <person name="Cullen D."/>
            <person name="Hibbett D.S."/>
            <person name="Grigoriev I.V."/>
        </authorList>
    </citation>
    <scope>NUCLEOTIDE SEQUENCE [LARGE SCALE GENOMIC DNA]</scope>
    <source>
        <strain evidence="2">MUCL 33604</strain>
    </source>
</reference>
<evidence type="ECO:0008006" key="3">
    <source>
        <dbReference type="Google" id="ProtNLM"/>
    </source>
</evidence>
<sequence length="157" mass="17892">MTAIANIQINGFQSWKQTTSCLNGDLKTFNIGDSISILHDVFRTDPWYGEIVDIRVRPVEDDCIVQVKWLLTAGHVSEELGRHRVLKKRELVVADWTGFIHAEAIDKKINFVVRRKQPIRGFYAYRRLESASRTLQSSGETVSHSAQSRVSFAVSLF</sequence>
<protein>
    <recommendedName>
        <fullName evidence="3">BAH domain-containing protein</fullName>
    </recommendedName>
</protein>
<name>A0A067PGC9_9AGAM</name>
<dbReference type="EMBL" id="KL197767">
    <property type="protein sequence ID" value="KDQ50072.1"/>
    <property type="molecule type" value="Genomic_DNA"/>
</dbReference>
<dbReference type="Gene3D" id="2.30.30.490">
    <property type="match status" value="1"/>
</dbReference>
<organism evidence="1 2">
    <name type="scientific">Jaapia argillacea MUCL 33604</name>
    <dbReference type="NCBI Taxonomy" id="933084"/>
    <lineage>
        <taxon>Eukaryota</taxon>
        <taxon>Fungi</taxon>
        <taxon>Dikarya</taxon>
        <taxon>Basidiomycota</taxon>
        <taxon>Agaricomycotina</taxon>
        <taxon>Agaricomycetes</taxon>
        <taxon>Agaricomycetidae</taxon>
        <taxon>Jaapiales</taxon>
        <taxon>Jaapiaceae</taxon>
        <taxon>Jaapia</taxon>
    </lineage>
</organism>
<dbReference type="InterPro" id="IPR043151">
    <property type="entry name" value="BAH_sf"/>
</dbReference>
<dbReference type="AlphaFoldDB" id="A0A067PGC9"/>
<proteinExistence type="predicted"/>
<evidence type="ECO:0000313" key="1">
    <source>
        <dbReference type="EMBL" id="KDQ50072.1"/>
    </source>
</evidence>